<dbReference type="InterPro" id="IPR003961">
    <property type="entry name" value="FN3_dom"/>
</dbReference>
<dbReference type="InterPro" id="IPR007110">
    <property type="entry name" value="Ig-like_dom"/>
</dbReference>
<comment type="caution">
    <text evidence="4">The sequence shown here is derived from an EMBL/GenBank/DDBJ whole genome shotgun (WGS) entry which is preliminary data.</text>
</comment>
<feature type="compositionally biased region" description="Polar residues" evidence="1">
    <location>
        <begin position="404"/>
        <end position="435"/>
    </location>
</feature>
<keyword evidence="5" id="KW-1185">Reference proteome</keyword>
<dbReference type="PROSITE" id="PS50853">
    <property type="entry name" value="FN3"/>
    <property type="match status" value="1"/>
</dbReference>
<dbReference type="InterPro" id="IPR013098">
    <property type="entry name" value="Ig_I-set"/>
</dbReference>
<dbReference type="Pfam" id="PF13927">
    <property type="entry name" value="Ig_3"/>
    <property type="match status" value="1"/>
</dbReference>
<dbReference type="CDD" id="cd00063">
    <property type="entry name" value="FN3"/>
    <property type="match status" value="1"/>
</dbReference>
<evidence type="ECO:0000313" key="5">
    <source>
        <dbReference type="Proteomes" id="UP000735302"/>
    </source>
</evidence>
<dbReference type="Proteomes" id="UP000735302">
    <property type="component" value="Unassembled WGS sequence"/>
</dbReference>
<evidence type="ECO:0000259" key="2">
    <source>
        <dbReference type="PROSITE" id="PS50835"/>
    </source>
</evidence>
<dbReference type="PANTHER" id="PTHR46013:SF4">
    <property type="entry name" value="B-CELL RECEPTOR CD22-RELATED"/>
    <property type="match status" value="1"/>
</dbReference>
<organism evidence="4 5">
    <name type="scientific">Plakobranchus ocellatus</name>
    <dbReference type="NCBI Taxonomy" id="259542"/>
    <lineage>
        <taxon>Eukaryota</taxon>
        <taxon>Metazoa</taxon>
        <taxon>Spiralia</taxon>
        <taxon>Lophotrochozoa</taxon>
        <taxon>Mollusca</taxon>
        <taxon>Gastropoda</taxon>
        <taxon>Heterobranchia</taxon>
        <taxon>Euthyneura</taxon>
        <taxon>Panpulmonata</taxon>
        <taxon>Sacoglossa</taxon>
        <taxon>Placobranchoidea</taxon>
        <taxon>Plakobranchidae</taxon>
        <taxon>Plakobranchus</taxon>
    </lineage>
</organism>
<dbReference type="EMBL" id="BLXT01006199">
    <property type="protein sequence ID" value="GFO29968.1"/>
    <property type="molecule type" value="Genomic_DNA"/>
</dbReference>
<proteinExistence type="predicted"/>
<evidence type="ECO:0000313" key="4">
    <source>
        <dbReference type="EMBL" id="GFO29968.1"/>
    </source>
</evidence>
<dbReference type="InterPro" id="IPR013783">
    <property type="entry name" value="Ig-like_fold"/>
</dbReference>
<feature type="domain" description="Fibronectin type-III" evidence="3">
    <location>
        <begin position="289"/>
        <end position="393"/>
    </location>
</feature>
<feature type="domain" description="Ig-like" evidence="2">
    <location>
        <begin position="1"/>
        <end position="71"/>
    </location>
</feature>
<evidence type="ECO:0000256" key="1">
    <source>
        <dbReference type="SAM" id="MobiDB-lite"/>
    </source>
</evidence>
<feature type="domain" description="Ig-like" evidence="2">
    <location>
        <begin position="76"/>
        <end position="186"/>
    </location>
</feature>
<name>A0AAV4CG49_9GAST</name>
<accession>A0AAV4CG49</accession>
<evidence type="ECO:0000259" key="3">
    <source>
        <dbReference type="PROSITE" id="PS50853"/>
    </source>
</evidence>
<dbReference type="SUPFAM" id="SSF48726">
    <property type="entry name" value="Immunoglobulin"/>
    <property type="match status" value="3"/>
</dbReference>
<protein>
    <submittedName>
        <fullName evidence="4">Neural cell adhesion molecule 1</fullName>
    </submittedName>
</protein>
<dbReference type="Pfam" id="PF07679">
    <property type="entry name" value="I-set"/>
    <property type="match status" value="2"/>
</dbReference>
<dbReference type="PANTHER" id="PTHR46013">
    <property type="entry name" value="VASCULAR CELL ADHESION MOLECULE 1"/>
    <property type="match status" value="1"/>
</dbReference>
<dbReference type="AlphaFoldDB" id="A0AAV4CG49"/>
<dbReference type="InterPro" id="IPR036179">
    <property type="entry name" value="Ig-like_dom_sf"/>
</dbReference>
<dbReference type="InterPro" id="IPR003599">
    <property type="entry name" value="Ig_sub"/>
</dbReference>
<feature type="region of interest" description="Disordered" evidence="1">
    <location>
        <begin position="404"/>
        <end position="440"/>
    </location>
</feature>
<reference evidence="4 5" key="1">
    <citation type="journal article" date="2021" name="Elife">
        <title>Chloroplast acquisition without the gene transfer in kleptoplastic sea slugs, Plakobranchus ocellatus.</title>
        <authorList>
            <person name="Maeda T."/>
            <person name="Takahashi S."/>
            <person name="Yoshida T."/>
            <person name="Shimamura S."/>
            <person name="Takaki Y."/>
            <person name="Nagai Y."/>
            <person name="Toyoda A."/>
            <person name="Suzuki Y."/>
            <person name="Arimoto A."/>
            <person name="Ishii H."/>
            <person name="Satoh N."/>
            <person name="Nishiyama T."/>
            <person name="Hasebe M."/>
            <person name="Maruyama T."/>
            <person name="Minagawa J."/>
            <person name="Obokata J."/>
            <person name="Shigenobu S."/>
        </authorList>
    </citation>
    <scope>NUCLEOTIDE SEQUENCE [LARGE SCALE GENOMIC DNA]</scope>
</reference>
<dbReference type="PROSITE" id="PS50835">
    <property type="entry name" value="IG_LIKE"/>
    <property type="match status" value="3"/>
</dbReference>
<dbReference type="SMART" id="SM00409">
    <property type="entry name" value="IG"/>
    <property type="match status" value="2"/>
</dbReference>
<feature type="domain" description="Ig-like" evidence="2">
    <location>
        <begin position="189"/>
        <end position="283"/>
    </location>
</feature>
<dbReference type="Gene3D" id="2.60.40.10">
    <property type="entry name" value="Immunoglobulins"/>
    <property type="match status" value="3"/>
</dbReference>
<gene>
    <name evidence="4" type="ORF">PoB_005647300</name>
</gene>
<dbReference type="SMART" id="SM00408">
    <property type="entry name" value="IGc2"/>
    <property type="match status" value="2"/>
</dbReference>
<dbReference type="InterPro" id="IPR003598">
    <property type="entry name" value="Ig_sub2"/>
</dbReference>
<sequence length="501" mass="55692">MLSEQPIILWLEHNKGNKNTKKPVETFGSRFKIKEKSKALRVAPSRLQDSDNYTCIASNRHGNDTMVVEIIVFTMPQVEVLPSTHVIAVEGTAQEIKCRSRAVPKPTFSWITSQNERLKSGNPSDVSVPGRSAPSRYSIEEREVDEEITESVLTISEVSYLDQGLFVCYAENIGESKRVDIQVDVSFAPRPIVEQRGIQTVYFHHSKLSPPFTLSCGVMGNELPEISWVYNGNFLNTSHCHTDKNPPEIRSFACTVNETTMGNYKCFARNSHGQSLIQEFDVQPLYPPPPIQIEVDKVHANRIRVSSPLGLAHTPDPSYVFVTYRLQRKKGRKPKRWDMYETSVGLDSHGEAAVFLPGLKENAKYLVTATSKNIVGLSPETSVTIKTGLIASKYDDLVHVWSPPTESSTPAGHTNAQNASLQQQSDANNAASLAHNSKGKYRSSGNYSVIGDMDDDNDPTAFSILGRSGSTSNTAYKQHHVFVVTLSGILTLRRFLYMNIT</sequence>